<sequence>MPQMMPLNWLMLYLMFIIIFLLFIMIIYYLFSPSIPHKLSYKQKSLILNWKW</sequence>
<dbReference type="EMBL" id="MT584152">
    <property type="protein sequence ID" value="QLY90087.1"/>
    <property type="molecule type" value="Genomic_DNA"/>
</dbReference>
<name>A0A7D7AG65_9NEOP</name>
<protein>
    <submittedName>
        <fullName evidence="2">ATP synthase F0 subunit 8</fullName>
    </submittedName>
</protein>
<feature type="transmembrane region" description="Helical" evidence="1">
    <location>
        <begin position="12"/>
        <end position="31"/>
    </location>
</feature>
<keyword evidence="1" id="KW-1133">Transmembrane helix</keyword>
<geneLocation type="mitochondrion" evidence="2"/>
<keyword evidence="2" id="KW-0496">Mitochondrion</keyword>
<accession>A0A7D7AG65</accession>
<dbReference type="AlphaFoldDB" id="A0A7D7AG65"/>
<evidence type="ECO:0000313" key="2">
    <source>
        <dbReference type="EMBL" id="QLY90087.1"/>
    </source>
</evidence>
<gene>
    <name evidence="2" type="primary">atp8</name>
</gene>
<proteinExistence type="predicted"/>
<evidence type="ECO:0000256" key="1">
    <source>
        <dbReference type="SAM" id="Phobius"/>
    </source>
</evidence>
<keyword evidence="1" id="KW-0472">Membrane</keyword>
<organism evidence="2">
    <name type="scientific">Ylodes simulans</name>
    <dbReference type="NCBI Taxonomy" id="2719101"/>
    <lineage>
        <taxon>Eukaryota</taxon>
        <taxon>Metazoa</taxon>
        <taxon>Ecdysozoa</taxon>
        <taxon>Arthropoda</taxon>
        <taxon>Hexapoda</taxon>
        <taxon>Insecta</taxon>
        <taxon>Pterygota</taxon>
        <taxon>Neoptera</taxon>
        <taxon>Endopterygota</taxon>
        <taxon>Trichoptera</taxon>
        <taxon>Integripalpia</taxon>
        <taxon>Brevitentoria</taxon>
        <taxon>Leptoceroidea</taxon>
        <taxon>Leptoceridae</taxon>
        <taxon>Leptocerinae</taxon>
        <taxon>Triaenodini</taxon>
        <taxon>Ylodes</taxon>
    </lineage>
</organism>
<reference evidence="2" key="1">
    <citation type="submission" date="2020-06" db="EMBL/GenBank/DDBJ databases">
        <title>DNAmark Project.</title>
        <authorList>
            <person name="Leerhoei F."/>
        </authorList>
    </citation>
    <scope>NUCLEOTIDE SEQUENCE</scope>
    <source>
        <strain evidence="2">DM551</strain>
    </source>
</reference>
<keyword evidence="1" id="KW-0812">Transmembrane</keyword>